<accession>A0A8S3U9C8</accession>
<name>A0A8S3U9C8_MYTED</name>
<dbReference type="Proteomes" id="UP000683360">
    <property type="component" value="Unassembled WGS sequence"/>
</dbReference>
<keyword evidence="2" id="KW-1185">Reference proteome</keyword>
<proteinExistence type="predicted"/>
<dbReference type="AlphaFoldDB" id="A0A8S3U9C8"/>
<comment type="caution">
    <text evidence="1">The sequence shown here is derived from an EMBL/GenBank/DDBJ whole genome shotgun (WGS) entry which is preliminary data.</text>
</comment>
<sequence length="78" mass="8892">MAVLLLQADLNDTPYKEFVGVTISPFAEIDSESVPSHDGEAKKLKMQKMYKADQHQNGITPRRTEKINKSMFFSRFSV</sequence>
<evidence type="ECO:0000313" key="2">
    <source>
        <dbReference type="Proteomes" id="UP000683360"/>
    </source>
</evidence>
<evidence type="ECO:0000313" key="1">
    <source>
        <dbReference type="EMBL" id="CAG2242351.1"/>
    </source>
</evidence>
<reference evidence="1" key="1">
    <citation type="submission" date="2021-03" db="EMBL/GenBank/DDBJ databases">
        <authorList>
            <person name="Bekaert M."/>
        </authorList>
    </citation>
    <scope>NUCLEOTIDE SEQUENCE</scope>
</reference>
<dbReference type="OrthoDB" id="6188741at2759"/>
<dbReference type="EMBL" id="CAJPWZ010002654">
    <property type="protein sequence ID" value="CAG2242351.1"/>
    <property type="molecule type" value="Genomic_DNA"/>
</dbReference>
<protein>
    <submittedName>
        <fullName evidence="1">Uncharacterized protein</fullName>
    </submittedName>
</protein>
<gene>
    <name evidence="1" type="ORF">MEDL_54514</name>
</gene>
<organism evidence="1 2">
    <name type="scientific">Mytilus edulis</name>
    <name type="common">Blue mussel</name>
    <dbReference type="NCBI Taxonomy" id="6550"/>
    <lineage>
        <taxon>Eukaryota</taxon>
        <taxon>Metazoa</taxon>
        <taxon>Spiralia</taxon>
        <taxon>Lophotrochozoa</taxon>
        <taxon>Mollusca</taxon>
        <taxon>Bivalvia</taxon>
        <taxon>Autobranchia</taxon>
        <taxon>Pteriomorphia</taxon>
        <taxon>Mytilida</taxon>
        <taxon>Mytiloidea</taxon>
        <taxon>Mytilidae</taxon>
        <taxon>Mytilinae</taxon>
        <taxon>Mytilus</taxon>
    </lineage>
</organism>